<proteinExistence type="predicted"/>
<dbReference type="Proteomes" id="UP000887574">
    <property type="component" value="Unplaced"/>
</dbReference>
<dbReference type="FunFam" id="2.60.260.40:FF:000003">
    <property type="entry name" value="NADH dehydrogenase [ubiquinone] iron-sulfur protein 6, mitochondrial"/>
    <property type="match status" value="1"/>
</dbReference>
<feature type="domain" description="Zinc finger CHCC-type" evidence="1">
    <location>
        <begin position="89"/>
        <end position="124"/>
    </location>
</feature>
<dbReference type="GO" id="GO:0006120">
    <property type="term" value="P:mitochondrial electron transport, NADH to ubiquinone"/>
    <property type="evidence" value="ECO:0007669"/>
    <property type="project" value="TreeGrafter"/>
</dbReference>
<dbReference type="Pfam" id="PF10276">
    <property type="entry name" value="zf-CHCC"/>
    <property type="match status" value="1"/>
</dbReference>
<protein>
    <submittedName>
        <fullName evidence="3">Zinc finger CHCC-type domain-containing protein</fullName>
    </submittedName>
</protein>
<dbReference type="InterPro" id="IPR019401">
    <property type="entry name" value="Znf_CHCC"/>
</dbReference>
<dbReference type="GO" id="GO:0005739">
    <property type="term" value="C:mitochondrion"/>
    <property type="evidence" value="ECO:0007669"/>
    <property type="project" value="GOC"/>
</dbReference>
<organism evidence="2 3">
    <name type="scientific">Ditylenchus dipsaci</name>
    <dbReference type="NCBI Taxonomy" id="166011"/>
    <lineage>
        <taxon>Eukaryota</taxon>
        <taxon>Metazoa</taxon>
        <taxon>Ecdysozoa</taxon>
        <taxon>Nematoda</taxon>
        <taxon>Chromadorea</taxon>
        <taxon>Rhabditida</taxon>
        <taxon>Tylenchina</taxon>
        <taxon>Tylenchomorpha</taxon>
        <taxon>Sphaerularioidea</taxon>
        <taxon>Anguinidae</taxon>
        <taxon>Anguininae</taxon>
        <taxon>Ditylenchus</taxon>
    </lineage>
</organism>
<sequence length="142" mass="15645">MAFLKRFPKIVTLVGTRCKSTKNDNNIPVPSAKEVNSKNAVFDQITHTGQAWDQADVRLARFEIAKKEVNPNVAAHLIAEIPPKACDEHVVYCDGGHPALGHPKIFINLDKPGTHACGYCGLRFYNSRSTKPEDLGNAHIQV</sequence>
<dbReference type="WBParaSite" id="jg23836">
    <property type="protein sequence ID" value="jg23836"/>
    <property type="gene ID" value="jg23836"/>
</dbReference>
<dbReference type="PANTHER" id="PTHR13156">
    <property type="entry name" value="NADH-UBIQUINONE OXIDOREDUCTASE 13 KD-A SUBUNIT"/>
    <property type="match status" value="1"/>
</dbReference>
<evidence type="ECO:0000313" key="2">
    <source>
        <dbReference type="Proteomes" id="UP000887574"/>
    </source>
</evidence>
<keyword evidence="2" id="KW-1185">Reference proteome</keyword>
<accession>A0A915DUL1</accession>
<reference evidence="3" key="1">
    <citation type="submission" date="2022-11" db="UniProtKB">
        <authorList>
            <consortium name="WormBaseParasite"/>
        </authorList>
    </citation>
    <scope>IDENTIFICATION</scope>
</reference>
<evidence type="ECO:0000313" key="3">
    <source>
        <dbReference type="WBParaSite" id="jg23836"/>
    </source>
</evidence>
<dbReference type="Gene3D" id="2.60.260.40">
    <property type="entry name" value="q5lls5 like domains"/>
    <property type="match status" value="1"/>
</dbReference>
<dbReference type="PANTHER" id="PTHR13156:SF0">
    <property type="entry name" value="NADH DEHYDROGENASE [UBIQUINONE] IRON-SULFUR PROTEIN 6, MITOCHONDRIAL"/>
    <property type="match status" value="1"/>
</dbReference>
<name>A0A915DUL1_9BILA</name>
<evidence type="ECO:0000259" key="1">
    <source>
        <dbReference type="Pfam" id="PF10276"/>
    </source>
</evidence>
<dbReference type="AlphaFoldDB" id="A0A915DUL1"/>